<protein>
    <submittedName>
        <fullName evidence="4">Alginate lyase</fullName>
    </submittedName>
</protein>
<dbReference type="AlphaFoldDB" id="A0A7M4DG60"/>
<keyword evidence="2 4" id="KW-0456">Lyase</keyword>
<accession>A0A7M4DG60</accession>
<evidence type="ECO:0000259" key="3">
    <source>
        <dbReference type="Pfam" id="PF05426"/>
    </source>
</evidence>
<keyword evidence="1" id="KW-0732">Signal</keyword>
<keyword evidence="5" id="KW-1185">Reference proteome</keyword>
<comment type="caution">
    <text evidence="4">The sequence shown here is derived from an EMBL/GenBank/DDBJ whole genome shotgun (WGS) entry which is preliminary data.</text>
</comment>
<dbReference type="Pfam" id="PF05426">
    <property type="entry name" value="Alginate_lyase"/>
    <property type="match status" value="1"/>
</dbReference>
<evidence type="ECO:0000256" key="1">
    <source>
        <dbReference type="ARBA" id="ARBA00022729"/>
    </source>
</evidence>
<feature type="domain" description="Alginate lyase" evidence="3">
    <location>
        <begin position="56"/>
        <end position="332"/>
    </location>
</feature>
<dbReference type="InterPro" id="IPR008929">
    <property type="entry name" value="Chondroitin_lyas"/>
</dbReference>
<dbReference type="EMBL" id="CACRYJ010000016">
    <property type="protein sequence ID" value="VZO35903.1"/>
    <property type="molecule type" value="Genomic_DNA"/>
</dbReference>
<sequence>MPSNLPPPSLTTMSWTVLSGAREALRDGSAGEPLRNARDALLAQGRAVAALAPVAVTDKPDPGPSGEIRDFYAIGKYAWPDPEHADGLPYLRRDCLINPESNSGRYDKARYDEMVERVRVLALGAFIGDDAELGGGAAALLRTWFVDPGTSMTPHLRHAAVLPGVNDGAAIGIIEGAVLVEVLDHVRLLEADGHWRGADRDGLRAWMADYAHWLRTSDFGTAEGRMVNNHGSFWLAQVAAAAGYAGTATPELVADLAALGRTHLEHQLGPDGSLPEEMARLDAWQYATYGLRALATEAQVLAGLGVDQWSYATSDGRSLRLAYEFLLPYLGGAEWPYARVDQDEDNHAGDHAIAAARIGAIGLADPRVADAHRRLAATGEPRHVVLAGDVRQGVDA</sequence>
<organism evidence="4 5">
    <name type="scientific">Occultella aeris</name>
    <dbReference type="NCBI Taxonomy" id="2761496"/>
    <lineage>
        <taxon>Bacteria</taxon>
        <taxon>Bacillati</taxon>
        <taxon>Actinomycetota</taxon>
        <taxon>Actinomycetes</taxon>
        <taxon>Micrococcales</taxon>
        <taxon>Ruaniaceae</taxon>
        <taxon>Occultella</taxon>
    </lineage>
</organism>
<evidence type="ECO:0000313" key="4">
    <source>
        <dbReference type="EMBL" id="VZO35903.1"/>
    </source>
</evidence>
<evidence type="ECO:0000256" key="2">
    <source>
        <dbReference type="ARBA" id="ARBA00023239"/>
    </source>
</evidence>
<name>A0A7M4DG60_9MICO</name>
<proteinExistence type="predicted"/>
<gene>
    <name evidence="4" type="ORF">HALOF300_01106</name>
</gene>
<dbReference type="GO" id="GO:0016829">
    <property type="term" value="F:lyase activity"/>
    <property type="evidence" value="ECO:0007669"/>
    <property type="project" value="UniProtKB-KW"/>
</dbReference>
<dbReference type="Gene3D" id="1.50.10.100">
    <property type="entry name" value="Chondroitin AC/alginate lyase"/>
    <property type="match status" value="1"/>
</dbReference>
<dbReference type="RefSeq" id="WP_197522328.1">
    <property type="nucleotide sequence ID" value="NZ_CACRYJ010000016.1"/>
</dbReference>
<reference evidence="4 5" key="1">
    <citation type="submission" date="2019-11" db="EMBL/GenBank/DDBJ databases">
        <authorList>
            <person name="Criscuolo A."/>
        </authorList>
    </citation>
    <scope>NUCLEOTIDE SEQUENCE [LARGE SCALE GENOMIC DNA]</scope>
    <source>
        <strain evidence="4">CIP111667</strain>
    </source>
</reference>
<dbReference type="SUPFAM" id="SSF48230">
    <property type="entry name" value="Chondroitin AC/alginate lyase"/>
    <property type="match status" value="1"/>
</dbReference>
<dbReference type="Proteomes" id="UP000419743">
    <property type="component" value="Unassembled WGS sequence"/>
</dbReference>
<dbReference type="GO" id="GO:0042597">
    <property type="term" value="C:periplasmic space"/>
    <property type="evidence" value="ECO:0007669"/>
    <property type="project" value="InterPro"/>
</dbReference>
<dbReference type="InterPro" id="IPR008397">
    <property type="entry name" value="Alginate_lyase_dom"/>
</dbReference>
<evidence type="ECO:0000313" key="5">
    <source>
        <dbReference type="Proteomes" id="UP000419743"/>
    </source>
</evidence>